<dbReference type="GO" id="GO:0004798">
    <property type="term" value="F:dTMP kinase activity"/>
    <property type="evidence" value="ECO:0007669"/>
    <property type="project" value="TreeGrafter"/>
</dbReference>
<dbReference type="SUPFAM" id="SSF52540">
    <property type="entry name" value="P-loop containing nucleoside triphosphate hydrolases"/>
    <property type="match status" value="1"/>
</dbReference>
<accession>A0A8J3JU38</accession>
<evidence type="ECO:0000256" key="1">
    <source>
        <dbReference type="ARBA" id="ARBA00009776"/>
    </source>
</evidence>
<dbReference type="GO" id="GO:0006235">
    <property type="term" value="P:dTTP biosynthetic process"/>
    <property type="evidence" value="ECO:0007669"/>
    <property type="project" value="TreeGrafter"/>
</dbReference>
<keyword evidence="3" id="KW-0547">Nucleotide-binding</keyword>
<name>A0A8J3JU38_9ACTN</name>
<evidence type="ECO:0000256" key="2">
    <source>
        <dbReference type="ARBA" id="ARBA00017144"/>
    </source>
</evidence>
<dbReference type="InterPro" id="IPR039430">
    <property type="entry name" value="Thymidylate_kin-like_dom"/>
</dbReference>
<dbReference type="GO" id="GO:0005737">
    <property type="term" value="C:cytoplasm"/>
    <property type="evidence" value="ECO:0007669"/>
    <property type="project" value="TreeGrafter"/>
</dbReference>
<dbReference type="RefSeq" id="WP_376818601.1">
    <property type="nucleotide sequence ID" value="NZ_JBHTGC010000001.1"/>
</dbReference>
<evidence type="ECO:0000259" key="5">
    <source>
        <dbReference type="Pfam" id="PF02223"/>
    </source>
</evidence>
<dbReference type="Gene3D" id="3.40.50.300">
    <property type="entry name" value="P-loop containing nucleotide triphosphate hydrolases"/>
    <property type="match status" value="1"/>
</dbReference>
<dbReference type="AlphaFoldDB" id="A0A8J3JU38"/>
<gene>
    <name evidence="6" type="primary">tmk</name>
    <name evidence="6" type="ORF">Cba03nite_64020</name>
</gene>
<dbReference type="PANTHER" id="PTHR10344">
    <property type="entry name" value="THYMIDYLATE KINASE"/>
    <property type="match status" value="1"/>
</dbReference>
<dbReference type="EMBL" id="BONF01000043">
    <property type="protein sequence ID" value="GIF85053.1"/>
    <property type="molecule type" value="Genomic_DNA"/>
</dbReference>
<keyword evidence="4" id="KW-0067">ATP-binding</keyword>
<evidence type="ECO:0000256" key="4">
    <source>
        <dbReference type="ARBA" id="ARBA00022840"/>
    </source>
</evidence>
<proteinExistence type="inferred from homology"/>
<evidence type="ECO:0000256" key="3">
    <source>
        <dbReference type="ARBA" id="ARBA00022741"/>
    </source>
</evidence>
<evidence type="ECO:0000313" key="6">
    <source>
        <dbReference type="EMBL" id="GIF85053.1"/>
    </source>
</evidence>
<dbReference type="PANTHER" id="PTHR10344:SF4">
    <property type="entry name" value="UMP-CMP KINASE 2, MITOCHONDRIAL"/>
    <property type="match status" value="1"/>
</dbReference>
<dbReference type="GO" id="GO:0006233">
    <property type="term" value="P:dTDP biosynthetic process"/>
    <property type="evidence" value="ECO:0007669"/>
    <property type="project" value="TreeGrafter"/>
</dbReference>
<dbReference type="GO" id="GO:0006227">
    <property type="term" value="P:dUDP biosynthetic process"/>
    <property type="evidence" value="ECO:0007669"/>
    <property type="project" value="TreeGrafter"/>
</dbReference>
<dbReference type="InterPro" id="IPR027417">
    <property type="entry name" value="P-loop_NTPase"/>
</dbReference>
<reference evidence="6 7" key="1">
    <citation type="submission" date="2021-01" db="EMBL/GenBank/DDBJ databases">
        <title>Whole genome shotgun sequence of Catellatospora bangladeshensis NBRC 107357.</title>
        <authorList>
            <person name="Komaki H."/>
            <person name="Tamura T."/>
        </authorList>
    </citation>
    <scope>NUCLEOTIDE SEQUENCE [LARGE SCALE GENOMIC DNA]</scope>
    <source>
        <strain evidence="6 7">NBRC 107357</strain>
    </source>
</reference>
<keyword evidence="7" id="KW-1185">Reference proteome</keyword>
<protein>
    <recommendedName>
        <fullName evidence="2">Thymidylate kinase</fullName>
    </recommendedName>
</protein>
<organism evidence="6 7">
    <name type="scientific">Catellatospora bangladeshensis</name>
    <dbReference type="NCBI Taxonomy" id="310355"/>
    <lineage>
        <taxon>Bacteria</taxon>
        <taxon>Bacillati</taxon>
        <taxon>Actinomycetota</taxon>
        <taxon>Actinomycetes</taxon>
        <taxon>Micromonosporales</taxon>
        <taxon>Micromonosporaceae</taxon>
        <taxon>Catellatospora</taxon>
    </lineage>
</organism>
<comment type="similarity">
    <text evidence="1">Belongs to the thymidylate kinase family.</text>
</comment>
<dbReference type="Pfam" id="PF02223">
    <property type="entry name" value="Thymidylate_kin"/>
    <property type="match status" value="1"/>
</dbReference>
<dbReference type="GO" id="GO:0005524">
    <property type="term" value="F:ATP binding"/>
    <property type="evidence" value="ECO:0007669"/>
    <property type="project" value="UniProtKB-KW"/>
</dbReference>
<comment type="caution">
    <text evidence="6">The sequence shown here is derived from an EMBL/GenBank/DDBJ whole genome shotgun (WGS) entry which is preliminary data.</text>
</comment>
<sequence length="228" mass="24363">MTALWITLWRVQGSVWCMAGTSAAVIALVGIDGSGKTTQAVRLAAALCAAGITARYGPNPGGRRFLGRVARRLGRPDAIALVGRRGLLLIEAVLRWLAIARSLVAARLTGRIAVMDRYTPCQLVSIRAHGGGDRLERLVRAAYAPFPRPAVIIFLDVPPGLAYDRIEQRGDDHEDIEYLNVSHAAYKDVLSDAVHVDGTGDPDTVAQAVWAAVWPGIEHGLAVDAGQS</sequence>
<dbReference type="Proteomes" id="UP000601223">
    <property type="component" value="Unassembled WGS sequence"/>
</dbReference>
<feature type="domain" description="Thymidylate kinase-like" evidence="5">
    <location>
        <begin position="30"/>
        <end position="182"/>
    </location>
</feature>
<keyword evidence="6" id="KW-0418">Kinase</keyword>
<keyword evidence="6" id="KW-0808">Transferase</keyword>
<evidence type="ECO:0000313" key="7">
    <source>
        <dbReference type="Proteomes" id="UP000601223"/>
    </source>
</evidence>